<organism evidence="1 2">
    <name type="scientific">Peribacillus frigoritolerans</name>
    <dbReference type="NCBI Taxonomy" id="450367"/>
    <lineage>
        <taxon>Bacteria</taxon>
        <taxon>Bacillati</taxon>
        <taxon>Bacillota</taxon>
        <taxon>Bacilli</taxon>
        <taxon>Bacillales</taxon>
        <taxon>Bacillaceae</taxon>
        <taxon>Peribacillus</taxon>
    </lineage>
</organism>
<accession>A0AAJ1VEP3</accession>
<dbReference type="RefSeq" id="WP_289351318.1">
    <property type="nucleotide sequence ID" value="NZ_JAUCFI010000003.1"/>
</dbReference>
<comment type="caution">
    <text evidence="1">The sequence shown here is derived from an EMBL/GenBank/DDBJ whole genome shotgun (WGS) entry which is preliminary data.</text>
</comment>
<dbReference type="Proteomes" id="UP001238973">
    <property type="component" value="Unassembled WGS sequence"/>
</dbReference>
<proteinExistence type="predicted"/>
<name>A0AAJ1VEP3_9BACI</name>
<reference evidence="1" key="1">
    <citation type="submission" date="2023-06" db="EMBL/GenBank/DDBJ databases">
        <title>Comparative genomics of Bacillaceae isolates and their secondary metabolite potential.</title>
        <authorList>
            <person name="Song L."/>
            <person name="Nielsen L.J."/>
            <person name="Mohite O."/>
            <person name="Xu X."/>
            <person name="Weber T."/>
            <person name="Kovacs A.T."/>
        </authorList>
    </citation>
    <scope>NUCLEOTIDE SEQUENCE</scope>
    <source>
        <strain evidence="1">G1S1</strain>
    </source>
</reference>
<sequence length="61" mass="6911">MCVFTMASSDLESPYDKENASIFLEESLMIAVFHFLELFGKFSPICYNTMVNQLVDGGLHE</sequence>
<dbReference type="EMBL" id="JAUCFI010000003">
    <property type="protein sequence ID" value="MDM5286995.1"/>
    <property type="molecule type" value="Genomic_DNA"/>
</dbReference>
<evidence type="ECO:0000313" key="2">
    <source>
        <dbReference type="Proteomes" id="UP001238973"/>
    </source>
</evidence>
<evidence type="ECO:0000313" key="1">
    <source>
        <dbReference type="EMBL" id="MDM5286995.1"/>
    </source>
</evidence>
<protein>
    <submittedName>
        <fullName evidence="1">Uncharacterized protein</fullName>
    </submittedName>
</protein>
<dbReference type="AlphaFoldDB" id="A0AAJ1VEP3"/>
<gene>
    <name evidence="1" type="ORF">QUF85_27430</name>
</gene>